<dbReference type="InterPro" id="IPR036249">
    <property type="entry name" value="Thioredoxin-like_sf"/>
</dbReference>
<dbReference type="InterPro" id="IPR011767">
    <property type="entry name" value="GLR_AS"/>
</dbReference>
<dbReference type="PROSITE" id="PS00195">
    <property type="entry name" value="GLUTAREDOXIN_1"/>
    <property type="match status" value="1"/>
</dbReference>
<keyword evidence="4" id="KW-0676">Redox-active center</keyword>
<comment type="caution">
    <text evidence="6">The sequence shown here is derived from an EMBL/GenBank/DDBJ whole genome shotgun (WGS) entry which is preliminary data.</text>
</comment>
<keyword evidence="7" id="KW-1185">Reference proteome</keyword>
<dbReference type="Pfam" id="PF05859">
    <property type="entry name" value="Mis12"/>
    <property type="match status" value="1"/>
</dbReference>
<protein>
    <recommendedName>
        <fullName evidence="5">Glutaredoxin domain-containing protein</fullName>
    </recommendedName>
</protein>
<keyword evidence="1" id="KW-0813">Transport</keyword>
<dbReference type="OrthoDB" id="1884855at2759"/>
<dbReference type="GO" id="GO:0000278">
    <property type="term" value="P:mitotic cell cycle"/>
    <property type="evidence" value="ECO:0007669"/>
    <property type="project" value="InterPro"/>
</dbReference>
<evidence type="ECO:0000313" key="7">
    <source>
        <dbReference type="Proteomes" id="UP000320333"/>
    </source>
</evidence>
<dbReference type="PROSITE" id="PS51354">
    <property type="entry name" value="GLUTAREDOXIN_2"/>
    <property type="match status" value="1"/>
</dbReference>
<dbReference type="PANTHER" id="PTHR45694">
    <property type="entry name" value="GLUTAREDOXIN 2"/>
    <property type="match status" value="1"/>
</dbReference>
<accession>A0A507FH77</accession>
<reference evidence="6 7" key="1">
    <citation type="journal article" date="2019" name="Sci. Rep.">
        <title>Comparative genomics of chytrid fungi reveal insights into the obligate biotrophic and pathogenic lifestyle of Synchytrium endobioticum.</title>
        <authorList>
            <person name="van de Vossenberg B.T.L.H."/>
            <person name="Warris S."/>
            <person name="Nguyen H.D.T."/>
            <person name="van Gent-Pelzer M.P.E."/>
            <person name="Joly D.L."/>
            <person name="van de Geest H.C."/>
            <person name="Bonants P.J.M."/>
            <person name="Smith D.S."/>
            <person name="Levesque C.A."/>
            <person name="van der Lee T.A.J."/>
        </authorList>
    </citation>
    <scope>NUCLEOTIDE SEQUENCE [LARGE SCALE GENOMIC DNA]</scope>
    <source>
        <strain evidence="6 7">CBS 675.73</strain>
    </source>
</reference>
<gene>
    <name evidence="6" type="ORF">CcCBS67573_g04073</name>
</gene>
<dbReference type="EMBL" id="QEAP01000115">
    <property type="protein sequence ID" value="TPX74646.1"/>
    <property type="molecule type" value="Genomic_DNA"/>
</dbReference>
<evidence type="ECO:0000256" key="4">
    <source>
        <dbReference type="ARBA" id="ARBA00023284"/>
    </source>
</evidence>
<dbReference type="CDD" id="cd03419">
    <property type="entry name" value="GRX_GRXh_1_2_like"/>
    <property type="match status" value="1"/>
</dbReference>
<dbReference type="Pfam" id="PF00462">
    <property type="entry name" value="Glutaredoxin"/>
    <property type="match status" value="1"/>
</dbReference>
<name>A0A507FH77_9FUNG</name>
<feature type="domain" description="Glutaredoxin" evidence="5">
    <location>
        <begin position="399"/>
        <end position="461"/>
    </location>
</feature>
<dbReference type="GO" id="GO:0005796">
    <property type="term" value="C:Golgi lumen"/>
    <property type="evidence" value="ECO:0007669"/>
    <property type="project" value="UniProtKB-ARBA"/>
</dbReference>
<dbReference type="PANTHER" id="PTHR45694:SF18">
    <property type="entry name" value="GLUTAREDOXIN-1-RELATED"/>
    <property type="match status" value="1"/>
</dbReference>
<dbReference type="InterPro" id="IPR002109">
    <property type="entry name" value="Glutaredoxin"/>
</dbReference>
<proteinExistence type="predicted"/>
<organism evidence="6 7">
    <name type="scientific">Chytriomyces confervae</name>
    <dbReference type="NCBI Taxonomy" id="246404"/>
    <lineage>
        <taxon>Eukaryota</taxon>
        <taxon>Fungi</taxon>
        <taxon>Fungi incertae sedis</taxon>
        <taxon>Chytridiomycota</taxon>
        <taxon>Chytridiomycota incertae sedis</taxon>
        <taxon>Chytridiomycetes</taxon>
        <taxon>Chytridiales</taxon>
        <taxon>Chytriomycetaceae</taxon>
        <taxon>Chytriomyces</taxon>
    </lineage>
</organism>
<sequence>MKRRQTLASSLIERASQVRMRRETLAAGQVGMLSNPKAAATAETETDTLNEMSDLADAQNANNAIATDATLDVVKASSAEAGPMLDRTTFLHIHRQRARHILAQVFGFDASDLMDDIINAVFVIMYQALEAFEEFVVDSVDGDSDVAEEGIIASVTLLENAVDKTLDKVEIYLMNNIFMIPDNVSITLPIFQNVETALLDEEEAELDAEILALQKRLAASRHYNKTLKKAIACGNAKNESLTLLLSSLQKSTAANTPTIQVKKQHEISETIQEMESCAIDVGTLLAQQAENSVGDEFEGAGAGGDAAVLSDMISGYLKAQRDDADTGHGSSTSALNAGDVRKFLEAIKVGGVASVADMDAAKEIGMVPEGLSRVKWGCADAETMSAKQLTEAAIASNKVVVFSKTHCPYCRKAKALLDSLGAQYEAVELDQRADGSEIQAYLAEKTGQRTVPNVFIGGKQIGGCDDVHALHAKGGLKPLL</sequence>
<dbReference type="STRING" id="246404.A0A507FH77"/>
<dbReference type="FunFam" id="3.40.30.10:FF:000093">
    <property type="entry name" value="Glutaredoxin 2"/>
    <property type="match status" value="1"/>
</dbReference>
<keyword evidence="3" id="KW-1015">Disulfide bond</keyword>
<dbReference type="GO" id="GO:0005801">
    <property type="term" value="C:cis-Golgi network"/>
    <property type="evidence" value="ECO:0007669"/>
    <property type="project" value="UniProtKB-ARBA"/>
</dbReference>
<dbReference type="InterPro" id="IPR011899">
    <property type="entry name" value="Glutaredoxin_euk/vir"/>
</dbReference>
<evidence type="ECO:0000256" key="3">
    <source>
        <dbReference type="ARBA" id="ARBA00023157"/>
    </source>
</evidence>
<dbReference type="InterPro" id="IPR008685">
    <property type="entry name" value="Centromere_Mis12"/>
</dbReference>
<evidence type="ECO:0000256" key="2">
    <source>
        <dbReference type="ARBA" id="ARBA00022982"/>
    </source>
</evidence>
<dbReference type="PRINTS" id="PR00160">
    <property type="entry name" value="GLUTAREDOXIN"/>
</dbReference>
<dbReference type="Gene3D" id="3.40.30.10">
    <property type="entry name" value="Glutaredoxin"/>
    <property type="match status" value="1"/>
</dbReference>
<dbReference type="InterPro" id="IPR014025">
    <property type="entry name" value="Glutaredoxin_subgr"/>
</dbReference>
<dbReference type="AlphaFoldDB" id="A0A507FH77"/>
<dbReference type="GO" id="GO:0000775">
    <property type="term" value="C:chromosome, centromeric region"/>
    <property type="evidence" value="ECO:0007669"/>
    <property type="project" value="InterPro"/>
</dbReference>
<dbReference type="NCBIfam" id="TIGR02180">
    <property type="entry name" value="GRX_euk"/>
    <property type="match status" value="1"/>
</dbReference>
<dbReference type="SUPFAM" id="SSF52833">
    <property type="entry name" value="Thioredoxin-like"/>
    <property type="match status" value="1"/>
</dbReference>
<keyword evidence="2" id="KW-0249">Electron transport</keyword>
<dbReference type="GO" id="GO:0004362">
    <property type="term" value="F:glutathione-disulfide reductase (NADPH) activity"/>
    <property type="evidence" value="ECO:0007669"/>
    <property type="project" value="UniProtKB-ARBA"/>
</dbReference>
<dbReference type="GO" id="GO:0005634">
    <property type="term" value="C:nucleus"/>
    <property type="evidence" value="ECO:0007669"/>
    <property type="project" value="InterPro"/>
</dbReference>
<evidence type="ECO:0000259" key="5">
    <source>
        <dbReference type="Pfam" id="PF00462"/>
    </source>
</evidence>
<evidence type="ECO:0000313" key="6">
    <source>
        <dbReference type="EMBL" id="TPX74646.1"/>
    </source>
</evidence>
<dbReference type="GO" id="GO:0034599">
    <property type="term" value="P:cellular response to oxidative stress"/>
    <property type="evidence" value="ECO:0007669"/>
    <property type="project" value="TreeGrafter"/>
</dbReference>
<dbReference type="Proteomes" id="UP000320333">
    <property type="component" value="Unassembled WGS sequence"/>
</dbReference>
<evidence type="ECO:0000256" key="1">
    <source>
        <dbReference type="ARBA" id="ARBA00022448"/>
    </source>
</evidence>